<evidence type="ECO:0000256" key="7">
    <source>
        <dbReference type="ARBA" id="ARBA00022801"/>
    </source>
</evidence>
<dbReference type="GO" id="GO:0044716">
    <property type="term" value="F:8-oxo-GDP phosphatase activity"/>
    <property type="evidence" value="ECO:0007669"/>
    <property type="project" value="TreeGrafter"/>
</dbReference>
<keyword evidence="7 12" id="KW-0378">Hydrolase</keyword>
<dbReference type="Proteomes" id="UP000318297">
    <property type="component" value="Unassembled WGS sequence"/>
</dbReference>
<evidence type="ECO:0000256" key="6">
    <source>
        <dbReference type="ARBA" id="ARBA00022763"/>
    </source>
</evidence>
<protein>
    <recommendedName>
        <fullName evidence="11">8-oxo-dGTP diphosphatase</fullName>
        <ecNumber evidence="11">3.6.1.55</ecNumber>
    </recommendedName>
</protein>
<feature type="domain" description="Nudix hydrolase" evidence="13">
    <location>
        <begin position="2"/>
        <end position="142"/>
    </location>
</feature>
<gene>
    <name evidence="14" type="ORF">BKA23_3033</name>
</gene>
<keyword evidence="6" id="KW-0227">DNA damage</keyword>
<evidence type="ECO:0000313" key="14">
    <source>
        <dbReference type="EMBL" id="TWE09332.1"/>
    </source>
</evidence>
<dbReference type="RefSeq" id="WP_145229908.1">
    <property type="nucleotide sequence ID" value="NZ_VIVQ01000003.1"/>
</dbReference>
<accession>A0A561E165</accession>
<dbReference type="InterPro" id="IPR047127">
    <property type="entry name" value="MutT-like"/>
</dbReference>
<evidence type="ECO:0000256" key="1">
    <source>
        <dbReference type="ARBA" id="ARBA00001946"/>
    </source>
</evidence>
<evidence type="ECO:0000259" key="13">
    <source>
        <dbReference type="PROSITE" id="PS51462"/>
    </source>
</evidence>
<dbReference type="PRINTS" id="PR00502">
    <property type="entry name" value="NUDIXFAMILY"/>
</dbReference>
<dbReference type="GO" id="GO:0006260">
    <property type="term" value="P:DNA replication"/>
    <property type="evidence" value="ECO:0007669"/>
    <property type="project" value="UniProtKB-KW"/>
</dbReference>
<comment type="catalytic activity">
    <reaction evidence="10">
        <text>8-oxo-dGTP + H2O = 8-oxo-dGMP + diphosphate + H(+)</text>
        <dbReference type="Rhea" id="RHEA:31575"/>
        <dbReference type="ChEBI" id="CHEBI:15377"/>
        <dbReference type="ChEBI" id="CHEBI:15378"/>
        <dbReference type="ChEBI" id="CHEBI:33019"/>
        <dbReference type="ChEBI" id="CHEBI:63224"/>
        <dbReference type="ChEBI" id="CHEBI:77896"/>
        <dbReference type="EC" id="3.6.1.55"/>
    </reaction>
</comment>
<dbReference type="EC" id="3.6.1.55" evidence="11"/>
<reference evidence="14 15" key="1">
    <citation type="submission" date="2019-06" db="EMBL/GenBank/DDBJ databases">
        <title>Sequencing the genomes of 1000 actinobacteria strains.</title>
        <authorList>
            <person name="Klenk H.-P."/>
        </authorList>
    </citation>
    <scope>NUCLEOTIDE SEQUENCE [LARGE SCALE GENOMIC DNA]</scope>
    <source>
        <strain evidence="14 15">DSM 19560</strain>
    </source>
</reference>
<evidence type="ECO:0000256" key="11">
    <source>
        <dbReference type="ARBA" id="ARBA00038905"/>
    </source>
</evidence>
<dbReference type="GO" id="GO:0044715">
    <property type="term" value="F:8-oxo-dGDP phosphatase activity"/>
    <property type="evidence" value="ECO:0007669"/>
    <property type="project" value="TreeGrafter"/>
</dbReference>
<evidence type="ECO:0000256" key="12">
    <source>
        <dbReference type="RuleBase" id="RU003476"/>
    </source>
</evidence>
<evidence type="ECO:0000256" key="9">
    <source>
        <dbReference type="ARBA" id="ARBA00023204"/>
    </source>
</evidence>
<sequence length="143" mass="15178">MTHRPIVAAALVDDLARPRTVLAAMRLHPAHLAGRWELPGGKVEAGESESAALQRELAEEIGVQVEIGDGLPGPLTPLADSGSRPWPLDGGLVMCVWLARITAGEVTCHVHGAARWLTAAELYDVDWVAADLPIVRAIASLLD</sequence>
<evidence type="ECO:0000256" key="10">
    <source>
        <dbReference type="ARBA" id="ARBA00035861"/>
    </source>
</evidence>
<dbReference type="PANTHER" id="PTHR47707:SF1">
    <property type="entry name" value="NUDIX HYDROLASE FAMILY PROTEIN"/>
    <property type="match status" value="1"/>
</dbReference>
<proteinExistence type="inferred from homology"/>
<dbReference type="InterPro" id="IPR000086">
    <property type="entry name" value="NUDIX_hydrolase_dom"/>
</dbReference>
<dbReference type="Gene3D" id="3.90.79.10">
    <property type="entry name" value="Nucleoside Triphosphate Pyrophosphohydrolase"/>
    <property type="match status" value="1"/>
</dbReference>
<dbReference type="OrthoDB" id="9804442at2"/>
<dbReference type="GO" id="GO:0008413">
    <property type="term" value="F:8-oxo-7,8-dihydroguanosine triphosphate pyrophosphatase activity"/>
    <property type="evidence" value="ECO:0007669"/>
    <property type="project" value="TreeGrafter"/>
</dbReference>
<evidence type="ECO:0000256" key="4">
    <source>
        <dbReference type="ARBA" id="ARBA00022705"/>
    </source>
</evidence>
<comment type="caution">
    <text evidence="14">The sequence shown here is derived from an EMBL/GenBank/DDBJ whole genome shotgun (WGS) entry which is preliminary data.</text>
</comment>
<keyword evidence="4" id="KW-0235">DNA replication</keyword>
<evidence type="ECO:0000313" key="15">
    <source>
        <dbReference type="Proteomes" id="UP000318297"/>
    </source>
</evidence>
<dbReference type="CDD" id="cd03425">
    <property type="entry name" value="NUDIX_MutT_NudA_like"/>
    <property type="match status" value="1"/>
</dbReference>
<organism evidence="14 15">
    <name type="scientific">Rudaeicoccus suwonensis</name>
    <dbReference type="NCBI Taxonomy" id="657409"/>
    <lineage>
        <taxon>Bacteria</taxon>
        <taxon>Bacillati</taxon>
        <taxon>Actinomycetota</taxon>
        <taxon>Actinomycetes</taxon>
        <taxon>Micrococcales</taxon>
        <taxon>Dermacoccaceae</taxon>
        <taxon>Rudaeicoccus</taxon>
    </lineage>
</organism>
<comment type="cofactor">
    <cofactor evidence="1">
        <name>Mg(2+)</name>
        <dbReference type="ChEBI" id="CHEBI:18420"/>
    </cofactor>
</comment>
<name>A0A561E165_9MICO</name>
<dbReference type="PROSITE" id="PS51462">
    <property type="entry name" value="NUDIX"/>
    <property type="match status" value="1"/>
</dbReference>
<dbReference type="InterPro" id="IPR015797">
    <property type="entry name" value="NUDIX_hydrolase-like_dom_sf"/>
</dbReference>
<keyword evidence="3" id="KW-0515">Mutator protein</keyword>
<keyword evidence="5" id="KW-0479">Metal-binding</keyword>
<evidence type="ECO:0000256" key="8">
    <source>
        <dbReference type="ARBA" id="ARBA00022842"/>
    </source>
</evidence>
<dbReference type="PANTHER" id="PTHR47707">
    <property type="entry name" value="8-OXO-DGTP DIPHOSPHATASE"/>
    <property type="match status" value="1"/>
</dbReference>
<dbReference type="Pfam" id="PF00293">
    <property type="entry name" value="NUDIX"/>
    <property type="match status" value="1"/>
</dbReference>
<dbReference type="GO" id="GO:0035539">
    <property type="term" value="F:8-oxo-7,8-dihydrodeoxyguanosine triphosphate pyrophosphatase activity"/>
    <property type="evidence" value="ECO:0007669"/>
    <property type="project" value="UniProtKB-EC"/>
</dbReference>
<keyword evidence="9" id="KW-0234">DNA repair</keyword>
<dbReference type="EMBL" id="VIVQ01000003">
    <property type="protein sequence ID" value="TWE09332.1"/>
    <property type="molecule type" value="Genomic_DNA"/>
</dbReference>
<dbReference type="SUPFAM" id="SSF55811">
    <property type="entry name" value="Nudix"/>
    <property type="match status" value="1"/>
</dbReference>
<dbReference type="PROSITE" id="PS00893">
    <property type="entry name" value="NUDIX_BOX"/>
    <property type="match status" value="1"/>
</dbReference>
<evidence type="ECO:0000256" key="5">
    <source>
        <dbReference type="ARBA" id="ARBA00022723"/>
    </source>
</evidence>
<dbReference type="GO" id="GO:0006281">
    <property type="term" value="P:DNA repair"/>
    <property type="evidence" value="ECO:0007669"/>
    <property type="project" value="UniProtKB-KW"/>
</dbReference>
<evidence type="ECO:0000256" key="2">
    <source>
        <dbReference type="ARBA" id="ARBA00005582"/>
    </source>
</evidence>
<dbReference type="InterPro" id="IPR020476">
    <property type="entry name" value="Nudix_hydrolase"/>
</dbReference>
<dbReference type="InterPro" id="IPR020084">
    <property type="entry name" value="NUDIX_hydrolase_CS"/>
</dbReference>
<keyword evidence="8" id="KW-0460">Magnesium</keyword>
<comment type="similarity">
    <text evidence="2 12">Belongs to the Nudix hydrolase family.</text>
</comment>
<keyword evidence="15" id="KW-1185">Reference proteome</keyword>
<evidence type="ECO:0000256" key="3">
    <source>
        <dbReference type="ARBA" id="ARBA00022457"/>
    </source>
</evidence>
<dbReference type="GO" id="GO:0046872">
    <property type="term" value="F:metal ion binding"/>
    <property type="evidence" value="ECO:0007669"/>
    <property type="project" value="UniProtKB-KW"/>
</dbReference>
<dbReference type="AlphaFoldDB" id="A0A561E165"/>